<evidence type="ECO:0000256" key="1">
    <source>
        <dbReference type="SAM" id="SignalP"/>
    </source>
</evidence>
<dbReference type="Pfam" id="PF13511">
    <property type="entry name" value="DUF4124"/>
    <property type="match status" value="1"/>
</dbReference>
<dbReference type="InterPro" id="IPR025392">
    <property type="entry name" value="DUF4124"/>
</dbReference>
<feature type="chain" id="PRO_5037402083" description="DUF4124 domain-containing protein" evidence="1">
    <location>
        <begin position="21"/>
        <end position="141"/>
    </location>
</feature>
<evidence type="ECO:0000313" key="4">
    <source>
        <dbReference type="Proteomes" id="UP000637423"/>
    </source>
</evidence>
<reference evidence="3" key="2">
    <citation type="submission" date="2020-09" db="EMBL/GenBank/DDBJ databases">
        <authorList>
            <person name="Sun Q."/>
            <person name="Zhou Y."/>
        </authorList>
    </citation>
    <scope>NUCLEOTIDE SEQUENCE</scope>
    <source>
        <strain evidence="3">CGMCC 1.10998</strain>
    </source>
</reference>
<keyword evidence="4" id="KW-1185">Reference proteome</keyword>
<feature type="signal peptide" evidence="1">
    <location>
        <begin position="1"/>
        <end position="20"/>
    </location>
</feature>
<evidence type="ECO:0000313" key="3">
    <source>
        <dbReference type="EMBL" id="GGC97266.1"/>
    </source>
</evidence>
<dbReference type="AlphaFoldDB" id="A0A916UZQ0"/>
<keyword evidence="1" id="KW-0732">Signal</keyword>
<dbReference type="EMBL" id="BMED01000007">
    <property type="protein sequence ID" value="GGC97266.1"/>
    <property type="molecule type" value="Genomic_DNA"/>
</dbReference>
<dbReference type="Proteomes" id="UP000637423">
    <property type="component" value="Unassembled WGS sequence"/>
</dbReference>
<evidence type="ECO:0000259" key="2">
    <source>
        <dbReference type="Pfam" id="PF13511"/>
    </source>
</evidence>
<organism evidence="3 4">
    <name type="scientific">Undibacterium terreum</name>
    <dbReference type="NCBI Taxonomy" id="1224302"/>
    <lineage>
        <taxon>Bacteria</taxon>
        <taxon>Pseudomonadati</taxon>
        <taxon>Pseudomonadota</taxon>
        <taxon>Betaproteobacteria</taxon>
        <taxon>Burkholderiales</taxon>
        <taxon>Oxalobacteraceae</taxon>
        <taxon>Undibacterium</taxon>
    </lineage>
</organism>
<sequence length="141" mass="15433">MKLILSILLTGCCTLSYAQANMYKCKVGGSVVYSDQPCGDNAQKIRKDAAPEAAPASVTEHVCAQKISTYAKFDEPDHIVIESIKKGNSAAIEYMNGKVYAKTYYLKISERTASGAYTGTRSYTCHVSEDEQRILKVTGPY</sequence>
<proteinExistence type="predicted"/>
<reference evidence="3" key="1">
    <citation type="journal article" date="2014" name="Int. J. Syst. Evol. Microbiol.">
        <title>Complete genome sequence of Corynebacterium casei LMG S-19264T (=DSM 44701T), isolated from a smear-ripened cheese.</title>
        <authorList>
            <consortium name="US DOE Joint Genome Institute (JGI-PGF)"/>
            <person name="Walter F."/>
            <person name="Albersmeier A."/>
            <person name="Kalinowski J."/>
            <person name="Ruckert C."/>
        </authorList>
    </citation>
    <scope>NUCLEOTIDE SEQUENCE</scope>
    <source>
        <strain evidence="3">CGMCC 1.10998</strain>
    </source>
</reference>
<gene>
    <name evidence="3" type="ORF">GCM10011396_50980</name>
</gene>
<protein>
    <recommendedName>
        <fullName evidence="2">DUF4124 domain-containing protein</fullName>
    </recommendedName>
</protein>
<accession>A0A916UZQ0</accession>
<comment type="caution">
    <text evidence="3">The sequence shown here is derived from an EMBL/GenBank/DDBJ whole genome shotgun (WGS) entry which is preliminary data.</text>
</comment>
<dbReference type="RefSeq" id="WP_188568974.1">
    <property type="nucleotide sequence ID" value="NZ_BMED01000007.1"/>
</dbReference>
<name>A0A916UZQ0_9BURK</name>
<feature type="domain" description="DUF4124" evidence="2">
    <location>
        <begin position="13"/>
        <end position="57"/>
    </location>
</feature>